<organism evidence="2 3">
    <name type="scientific">Acrocarpospora corrugata</name>
    <dbReference type="NCBI Taxonomy" id="35763"/>
    <lineage>
        <taxon>Bacteria</taxon>
        <taxon>Bacillati</taxon>
        <taxon>Actinomycetota</taxon>
        <taxon>Actinomycetes</taxon>
        <taxon>Streptosporangiales</taxon>
        <taxon>Streptosporangiaceae</taxon>
        <taxon>Acrocarpospora</taxon>
    </lineage>
</organism>
<reference evidence="2 3" key="1">
    <citation type="submission" date="2019-10" db="EMBL/GenBank/DDBJ databases">
        <title>Whole genome shotgun sequence of Acrocarpospora corrugata NBRC 13972.</title>
        <authorList>
            <person name="Ichikawa N."/>
            <person name="Kimura A."/>
            <person name="Kitahashi Y."/>
            <person name="Komaki H."/>
            <person name="Oguchi A."/>
        </authorList>
    </citation>
    <scope>NUCLEOTIDE SEQUENCE [LARGE SCALE GENOMIC DNA]</scope>
    <source>
        <strain evidence="2 3">NBRC 13972</strain>
    </source>
</reference>
<feature type="region of interest" description="Disordered" evidence="1">
    <location>
        <begin position="85"/>
        <end position="109"/>
    </location>
</feature>
<evidence type="ECO:0000313" key="3">
    <source>
        <dbReference type="Proteomes" id="UP000334990"/>
    </source>
</evidence>
<comment type="caution">
    <text evidence="2">The sequence shown here is derived from an EMBL/GenBank/DDBJ whole genome shotgun (WGS) entry which is preliminary data.</text>
</comment>
<sequence length="147" mass="15739">MAVQDQVGAGAGEPDRRDRSNAVHGHHAGLADVDHAEFPAFQEVLRAERFRAGQRQRLRAGHGPAEDEAVLVRVEQPYLARGEQILGQEPGPQPVGAQAGDLVGRGGVPDVHSGSEFHYAEHLIATWNTSEHKRKLTGCGSGSPCAR</sequence>
<dbReference type="AlphaFoldDB" id="A0A5M3VUH8"/>
<dbReference type="Proteomes" id="UP000334990">
    <property type="component" value="Unassembled WGS sequence"/>
</dbReference>
<protein>
    <submittedName>
        <fullName evidence="2">Uncharacterized protein</fullName>
    </submittedName>
</protein>
<evidence type="ECO:0000313" key="2">
    <source>
        <dbReference type="EMBL" id="GES00174.1"/>
    </source>
</evidence>
<name>A0A5M3VUH8_9ACTN</name>
<dbReference type="EMBL" id="BLAD01000043">
    <property type="protein sequence ID" value="GES00174.1"/>
    <property type="molecule type" value="Genomic_DNA"/>
</dbReference>
<evidence type="ECO:0000256" key="1">
    <source>
        <dbReference type="SAM" id="MobiDB-lite"/>
    </source>
</evidence>
<feature type="region of interest" description="Disordered" evidence="1">
    <location>
        <begin position="1"/>
        <end position="34"/>
    </location>
</feature>
<gene>
    <name evidence="2" type="ORF">Acor_22370</name>
</gene>
<accession>A0A5M3VUH8</accession>
<keyword evidence="3" id="KW-1185">Reference proteome</keyword>
<proteinExistence type="predicted"/>
<dbReference type="RefSeq" id="WP_155336529.1">
    <property type="nucleotide sequence ID" value="NZ_BAAABN010000030.1"/>
</dbReference>